<dbReference type="InterPro" id="IPR041367">
    <property type="entry name" value="Znf-CCCH_4"/>
</dbReference>
<keyword evidence="2 7" id="KW-0479">Metal-binding</keyword>
<feature type="zinc finger region" description="C3H1-type" evidence="7">
    <location>
        <begin position="89"/>
        <end position="111"/>
    </location>
</feature>
<comment type="subcellular location">
    <subcellularLocation>
        <location evidence="1">Nucleus</location>
    </subcellularLocation>
</comment>
<feature type="region of interest" description="Disordered" evidence="8">
    <location>
        <begin position="110"/>
        <end position="146"/>
    </location>
</feature>
<keyword evidence="3 7" id="KW-0863">Zinc-finger</keyword>
<dbReference type="GO" id="GO:0003950">
    <property type="term" value="F:NAD+ poly-ADP-ribosyltransferase activity"/>
    <property type="evidence" value="ECO:0007669"/>
    <property type="project" value="TreeGrafter"/>
</dbReference>
<proteinExistence type="inferred from homology"/>
<reference evidence="11" key="1">
    <citation type="submission" date="2021-01" db="EMBL/GenBank/DDBJ databases">
        <authorList>
            <person name="Zahm M."/>
            <person name="Roques C."/>
            <person name="Cabau C."/>
            <person name="Klopp C."/>
            <person name="Donnadieu C."/>
            <person name="Jouanno E."/>
            <person name="Lampietro C."/>
            <person name="Louis A."/>
            <person name="Herpin A."/>
            <person name="Echchiki A."/>
            <person name="Berthelot C."/>
            <person name="Parey E."/>
            <person name="Roest-Crollius H."/>
            <person name="Braasch I."/>
            <person name="Postlethwait J."/>
            <person name="Bobe J."/>
            <person name="Montfort J."/>
            <person name="Bouchez O."/>
            <person name="Begum T."/>
            <person name="Mejri S."/>
            <person name="Adams A."/>
            <person name="Chen W.-J."/>
            <person name="Guiguen Y."/>
        </authorList>
    </citation>
    <scope>NUCLEOTIDE SEQUENCE</scope>
    <source>
        <strain evidence="11">YG-15Mar2019-1</strain>
        <tissue evidence="11">Brain</tissue>
    </source>
</reference>
<feature type="compositionally biased region" description="Low complexity" evidence="8">
    <location>
        <begin position="111"/>
        <end position="120"/>
    </location>
</feature>
<dbReference type="Gene3D" id="3.30.720.50">
    <property type="match status" value="2"/>
</dbReference>
<evidence type="ECO:0000256" key="4">
    <source>
        <dbReference type="ARBA" id="ARBA00022833"/>
    </source>
</evidence>
<evidence type="ECO:0000256" key="6">
    <source>
        <dbReference type="ARBA" id="ARBA00024347"/>
    </source>
</evidence>
<evidence type="ECO:0000256" key="7">
    <source>
        <dbReference type="PROSITE-ProRule" id="PRU00723"/>
    </source>
</evidence>
<dbReference type="Proteomes" id="UP001046870">
    <property type="component" value="Chromosome 25"/>
</dbReference>
<evidence type="ECO:0000256" key="8">
    <source>
        <dbReference type="SAM" id="MobiDB-lite"/>
    </source>
</evidence>
<dbReference type="InterPro" id="IPR051712">
    <property type="entry name" value="ARTD-AVP"/>
</dbReference>
<evidence type="ECO:0000313" key="12">
    <source>
        <dbReference type="Proteomes" id="UP001046870"/>
    </source>
</evidence>
<dbReference type="PROSITE" id="PS50918">
    <property type="entry name" value="WWE"/>
    <property type="match status" value="2"/>
</dbReference>
<organism evidence="11 12">
    <name type="scientific">Megalops atlanticus</name>
    <name type="common">Tarpon</name>
    <name type="synonym">Clupea gigantea</name>
    <dbReference type="NCBI Taxonomy" id="7932"/>
    <lineage>
        <taxon>Eukaryota</taxon>
        <taxon>Metazoa</taxon>
        <taxon>Chordata</taxon>
        <taxon>Craniata</taxon>
        <taxon>Vertebrata</taxon>
        <taxon>Euteleostomi</taxon>
        <taxon>Actinopterygii</taxon>
        <taxon>Neopterygii</taxon>
        <taxon>Teleostei</taxon>
        <taxon>Elopiformes</taxon>
        <taxon>Megalopidae</taxon>
        <taxon>Megalops</taxon>
    </lineage>
</organism>
<dbReference type="InterPro" id="IPR037197">
    <property type="entry name" value="WWE_dom_sf"/>
</dbReference>
<feature type="zinc finger region" description="C3H1-type" evidence="7">
    <location>
        <begin position="64"/>
        <end position="88"/>
    </location>
</feature>
<evidence type="ECO:0000256" key="1">
    <source>
        <dbReference type="ARBA" id="ARBA00004123"/>
    </source>
</evidence>
<dbReference type="GO" id="GO:0005634">
    <property type="term" value="C:nucleus"/>
    <property type="evidence" value="ECO:0007669"/>
    <property type="project" value="UniProtKB-SubCell"/>
</dbReference>
<feature type="domain" description="WWE" evidence="10">
    <location>
        <begin position="314"/>
        <end position="400"/>
    </location>
</feature>
<evidence type="ECO:0000256" key="5">
    <source>
        <dbReference type="ARBA" id="ARBA00023242"/>
    </source>
</evidence>
<dbReference type="SMART" id="SM00356">
    <property type="entry name" value="ZnF_C3H1"/>
    <property type="match status" value="2"/>
</dbReference>
<comment type="similarity">
    <text evidence="6">Belongs to the ARTD/PARP family.</text>
</comment>
<dbReference type="GO" id="GO:1990404">
    <property type="term" value="F:NAD+-protein mono-ADP-ribosyltransferase activity"/>
    <property type="evidence" value="ECO:0007669"/>
    <property type="project" value="TreeGrafter"/>
</dbReference>
<comment type="caution">
    <text evidence="11">The sequence shown here is derived from an EMBL/GenBank/DDBJ whole genome shotgun (WGS) entry which is preliminary data.</text>
</comment>
<evidence type="ECO:0000313" key="11">
    <source>
        <dbReference type="EMBL" id="KAG7454509.1"/>
    </source>
</evidence>
<dbReference type="PROSITE" id="PS50103">
    <property type="entry name" value="ZF_C3H1"/>
    <property type="match status" value="2"/>
</dbReference>
<keyword evidence="5" id="KW-0539">Nucleus</keyword>
<keyword evidence="12" id="KW-1185">Reference proteome</keyword>
<feature type="region of interest" description="Disordered" evidence="8">
    <location>
        <begin position="277"/>
        <end position="349"/>
    </location>
</feature>
<feature type="domain" description="C3H1-type" evidence="9">
    <location>
        <begin position="89"/>
        <end position="111"/>
    </location>
</feature>
<feature type="compositionally biased region" description="Acidic residues" evidence="8">
    <location>
        <begin position="31"/>
        <end position="44"/>
    </location>
</feature>
<feature type="domain" description="C3H1-type" evidence="9">
    <location>
        <begin position="64"/>
        <end position="88"/>
    </location>
</feature>
<dbReference type="PANTHER" id="PTHR45740">
    <property type="entry name" value="POLY [ADP-RIBOSE] POLYMERASE"/>
    <property type="match status" value="1"/>
</dbReference>
<dbReference type="Gene3D" id="4.10.1000.10">
    <property type="entry name" value="Zinc finger, CCCH-type"/>
    <property type="match status" value="1"/>
</dbReference>
<dbReference type="InterPro" id="IPR004170">
    <property type="entry name" value="WWE_dom"/>
</dbReference>
<sequence>MASNYVSESNDQPDHQAPYSRSHRHRQEEYSGSEEDDSDGDFSDTDSSSGSDLEPRGRASRPRRAQRQVCQYYNQGHCKYGRKCRDLHVCKYFMQGECRYGSACKLRHISNSDSASSSDESQGEGRRRRRKRSSSREREARNSRPYTWQLDSGNGWKDIANDHIIEAQYSRPSVKGINLYGTRFGKISIDFTRMKVRKKNQLRIRRCSSKRSGLGTEWIWYYKGNYNWIPYGQKDSKGKAASVTNSQIEREFQSRRRSTLRFTVDKTDYQINFRDMRQQNLASGQKRRVARRPQYQGPQDGGRGHSPGSLVSPMKRLGVSSSGGGPTWQFKGDQGKWHDFKQGRGRDTECSVSSADIEAEYQRNPQGSMRFSVGNKRYTLDFKAMRQTSEVSHKSRVIRRIQQ</sequence>
<evidence type="ECO:0000256" key="2">
    <source>
        <dbReference type="ARBA" id="ARBA00022723"/>
    </source>
</evidence>
<dbReference type="OrthoDB" id="20729at2759"/>
<dbReference type="AlphaFoldDB" id="A0A9D3PBW3"/>
<keyword evidence="4 7" id="KW-0862">Zinc</keyword>
<dbReference type="EMBL" id="JAFDVH010000025">
    <property type="protein sequence ID" value="KAG7454509.1"/>
    <property type="molecule type" value="Genomic_DNA"/>
</dbReference>
<name>A0A9D3PBW3_MEGAT</name>
<gene>
    <name evidence="11" type="ORF">MATL_G00260450</name>
</gene>
<feature type="compositionally biased region" description="Basic and acidic residues" evidence="8">
    <location>
        <begin position="333"/>
        <end position="349"/>
    </location>
</feature>
<dbReference type="PANTHER" id="PTHR45740:SF14">
    <property type="entry name" value="NOVEL PROTEIN"/>
    <property type="match status" value="1"/>
</dbReference>
<evidence type="ECO:0000259" key="10">
    <source>
        <dbReference type="PROSITE" id="PS50918"/>
    </source>
</evidence>
<accession>A0A9D3PBW3</accession>
<dbReference type="SUPFAM" id="SSF117839">
    <property type="entry name" value="WWE domain"/>
    <property type="match status" value="2"/>
</dbReference>
<dbReference type="Pfam" id="PF23466">
    <property type="entry name" value="WWE_4"/>
    <property type="match status" value="1"/>
</dbReference>
<evidence type="ECO:0000259" key="9">
    <source>
        <dbReference type="PROSITE" id="PS50103"/>
    </source>
</evidence>
<dbReference type="InterPro" id="IPR000571">
    <property type="entry name" value="Znf_CCCH"/>
</dbReference>
<dbReference type="Pfam" id="PF02825">
    <property type="entry name" value="WWE"/>
    <property type="match status" value="2"/>
</dbReference>
<feature type="compositionally biased region" description="Polar residues" evidence="8">
    <location>
        <begin position="1"/>
        <end position="10"/>
    </location>
</feature>
<feature type="domain" description="WWE" evidence="10">
    <location>
        <begin position="203"/>
        <end position="291"/>
    </location>
</feature>
<dbReference type="Pfam" id="PF18044">
    <property type="entry name" value="zf-CCCH_4"/>
    <property type="match status" value="1"/>
</dbReference>
<dbReference type="GO" id="GO:0008270">
    <property type="term" value="F:zinc ion binding"/>
    <property type="evidence" value="ECO:0007669"/>
    <property type="project" value="UniProtKB-KW"/>
</dbReference>
<evidence type="ECO:0000256" key="3">
    <source>
        <dbReference type="ARBA" id="ARBA00022771"/>
    </source>
</evidence>
<feature type="region of interest" description="Disordered" evidence="8">
    <location>
        <begin position="1"/>
        <end position="67"/>
    </location>
</feature>
<protein>
    <submittedName>
        <fullName evidence="11">Uncharacterized protein</fullName>
    </submittedName>
</protein>